<dbReference type="InterPro" id="IPR050495">
    <property type="entry name" value="ATG22/LtaA_families"/>
</dbReference>
<dbReference type="Proteomes" id="UP000285710">
    <property type="component" value="Unassembled WGS sequence"/>
</dbReference>
<name>A0A443IWB9_9RHOB</name>
<evidence type="ECO:0000256" key="5">
    <source>
        <dbReference type="ARBA" id="ARBA00023136"/>
    </source>
</evidence>
<dbReference type="PANTHER" id="PTHR23519:SF1">
    <property type="entry name" value="AUTOPHAGY-RELATED PROTEIN 22"/>
    <property type="match status" value="1"/>
</dbReference>
<dbReference type="SUPFAM" id="SSF103473">
    <property type="entry name" value="MFS general substrate transporter"/>
    <property type="match status" value="1"/>
</dbReference>
<evidence type="ECO:0000256" key="6">
    <source>
        <dbReference type="SAM" id="Phobius"/>
    </source>
</evidence>
<feature type="transmembrane region" description="Helical" evidence="6">
    <location>
        <begin position="79"/>
        <end position="98"/>
    </location>
</feature>
<feature type="transmembrane region" description="Helical" evidence="6">
    <location>
        <begin position="104"/>
        <end position="124"/>
    </location>
</feature>
<dbReference type="GO" id="GO:0012505">
    <property type="term" value="C:endomembrane system"/>
    <property type="evidence" value="ECO:0007669"/>
    <property type="project" value="UniProtKB-SubCell"/>
</dbReference>
<feature type="transmembrane region" description="Helical" evidence="6">
    <location>
        <begin position="280"/>
        <end position="301"/>
    </location>
</feature>
<dbReference type="InterPro" id="IPR024671">
    <property type="entry name" value="Atg22-like"/>
</dbReference>
<evidence type="ECO:0000313" key="8">
    <source>
        <dbReference type="Proteomes" id="UP000285710"/>
    </source>
</evidence>
<evidence type="ECO:0000313" key="7">
    <source>
        <dbReference type="EMBL" id="RWR12344.1"/>
    </source>
</evidence>
<gene>
    <name evidence="7" type="ORF">D2T33_09595</name>
</gene>
<proteinExistence type="predicted"/>
<comment type="subcellular location">
    <subcellularLocation>
        <location evidence="1">Endomembrane system</location>
        <topology evidence="1">Multi-pass membrane protein</topology>
    </subcellularLocation>
</comment>
<feature type="transmembrane region" description="Helical" evidence="6">
    <location>
        <begin position="313"/>
        <end position="331"/>
    </location>
</feature>
<evidence type="ECO:0000256" key="3">
    <source>
        <dbReference type="ARBA" id="ARBA00022692"/>
    </source>
</evidence>
<accession>A0A443IWB9</accession>
<dbReference type="InterPro" id="IPR036259">
    <property type="entry name" value="MFS_trans_sf"/>
</dbReference>
<feature type="transmembrane region" description="Helical" evidence="6">
    <location>
        <begin position="12"/>
        <end position="34"/>
    </location>
</feature>
<feature type="transmembrane region" description="Helical" evidence="6">
    <location>
        <begin position="418"/>
        <end position="437"/>
    </location>
</feature>
<keyword evidence="2" id="KW-0813">Transport</keyword>
<evidence type="ECO:0000256" key="1">
    <source>
        <dbReference type="ARBA" id="ARBA00004127"/>
    </source>
</evidence>
<dbReference type="AlphaFoldDB" id="A0A443IWB9"/>
<comment type="caution">
    <text evidence="7">The sequence shown here is derived from an EMBL/GenBank/DDBJ whole genome shotgun (WGS) entry which is preliminary data.</text>
</comment>
<feature type="transmembrane region" description="Helical" evidence="6">
    <location>
        <begin position="248"/>
        <end position="274"/>
    </location>
</feature>
<feature type="transmembrane region" description="Helical" evidence="6">
    <location>
        <begin position="46"/>
        <end position="67"/>
    </location>
</feature>
<reference evidence="7 8" key="1">
    <citation type="submission" date="2019-01" db="EMBL/GenBank/DDBJ databases">
        <title>Sinorhodobacter populi sp. nov. isolated from the symptomatic bark tissue of Populus euramericana canker.</title>
        <authorList>
            <person name="Xu G."/>
        </authorList>
    </citation>
    <scope>NUCLEOTIDE SEQUENCE [LARGE SCALE GENOMIC DNA]</scope>
    <source>
        <strain evidence="7 8">2D-5</strain>
    </source>
</reference>
<sequence>MITPRKRILGWWFFDWASQPFNTLLLTFIFAPFMKDLLGSGTAAQTVWGYGVGATGILIALASPFLGAIADRSGRRMPFIWLFSLMYVLGSWSLWQAQPGDVNLFLIMTGFAIGMIGMEFATTFTNAMLPDVAPKGQIGRVSGSGWAFGYLGGMVALLIMLCLLQINPATGRTLIGLPPVFGLDPATREDTRIVGPFTAVWYAVFMVPFFLWLRDHRRPDALSVWQATRGAWPDLRERLKRLPKQRGLFLFLIAAMFYRDGLNGLYTFGGIYAIGVLGWSITQIGLFGILTTLTGALFAWLGGKADDRFGPKAVIVPALLVLIATVWGVIFVSRDSVFGHAVGPDSILPDIAFYLLGGLIGAAGGTLQSASRTLLVAQAEPARITEAFGLYALSGKATAFIAPVTIAVMTQISGSQSVGITPLIVLFVLGLVLLLWVRQDGARRGAPSGETPPHEGAEHP</sequence>
<protein>
    <submittedName>
        <fullName evidence="7">MFS transporter</fullName>
    </submittedName>
</protein>
<organism evidence="7 8">
    <name type="scientific">Paenirhodobacter populi</name>
    <dbReference type="NCBI Taxonomy" id="2306993"/>
    <lineage>
        <taxon>Bacteria</taxon>
        <taxon>Pseudomonadati</taxon>
        <taxon>Pseudomonadota</taxon>
        <taxon>Alphaproteobacteria</taxon>
        <taxon>Rhodobacterales</taxon>
        <taxon>Rhodobacter group</taxon>
        <taxon>Paenirhodobacter</taxon>
    </lineage>
</organism>
<keyword evidence="8" id="KW-1185">Reference proteome</keyword>
<reference evidence="7 8" key="2">
    <citation type="submission" date="2019-01" db="EMBL/GenBank/DDBJ databases">
        <authorList>
            <person name="Li Y."/>
        </authorList>
    </citation>
    <scope>NUCLEOTIDE SEQUENCE [LARGE SCALE GENOMIC DNA]</scope>
    <source>
        <strain evidence="7 8">2D-5</strain>
    </source>
</reference>
<dbReference type="RefSeq" id="WP_128269630.1">
    <property type="nucleotide sequence ID" value="NZ_SAUW01000008.1"/>
</dbReference>
<keyword evidence="5 6" id="KW-0472">Membrane</keyword>
<dbReference type="EMBL" id="SAUW01000008">
    <property type="protein sequence ID" value="RWR12344.1"/>
    <property type="molecule type" value="Genomic_DNA"/>
</dbReference>
<dbReference type="Gene3D" id="1.20.1250.20">
    <property type="entry name" value="MFS general substrate transporter like domains"/>
    <property type="match status" value="1"/>
</dbReference>
<keyword evidence="3 6" id="KW-0812">Transmembrane</keyword>
<dbReference type="Pfam" id="PF11700">
    <property type="entry name" value="ATG22"/>
    <property type="match status" value="1"/>
</dbReference>
<keyword evidence="4 6" id="KW-1133">Transmembrane helix</keyword>
<dbReference type="PANTHER" id="PTHR23519">
    <property type="entry name" value="AUTOPHAGY-RELATED PROTEIN 22"/>
    <property type="match status" value="1"/>
</dbReference>
<evidence type="ECO:0000256" key="4">
    <source>
        <dbReference type="ARBA" id="ARBA00022989"/>
    </source>
</evidence>
<feature type="transmembrane region" description="Helical" evidence="6">
    <location>
        <begin position="388"/>
        <end position="412"/>
    </location>
</feature>
<feature type="transmembrane region" description="Helical" evidence="6">
    <location>
        <begin position="351"/>
        <end position="367"/>
    </location>
</feature>
<feature type="transmembrane region" description="Helical" evidence="6">
    <location>
        <begin position="145"/>
        <end position="166"/>
    </location>
</feature>
<evidence type="ECO:0000256" key="2">
    <source>
        <dbReference type="ARBA" id="ARBA00022448"/>
    </source>
</evidence>
<feature type="transmembrane region" description="Helical" evidence="6">
    <location>
        <begin position="193"/>
        <end position="213"/>
    </location>
</feature>